<accession>A0A5B6WMZ8</accession>
<proteinExistence type="predicted"/>
<organism evidence="2 3">
    <name type="scientific">Gossypium australe</name>
    <dbReference type="NCBI Taxonomy" id="47621"/>
    <lineage>
        <taxon>Eukaryota</taxon>
        <taxon>Viridiplantae</taxon>
        <taxon>Streptophyta</taxon>
        <taxon>Embryophyta</taxon>
        <taxon>Tracheophyta</taxon>
        <taxon>Spermatophyta</taxon>
        <taxon>Magnoliopsida</taxon>
        <taxon>eudicotyledons</taxon>
        <taxon>Gunneridae</taxon>
        <taxon>Pentapetalae</taxon>
        <taxon>rosids</taxon>
        <taxon>malvids</taxon>
        <taxon>Malvales</taxon>
        <taxon>Malvaceae</taxon>
        <taxon>Malvoideae</taxon>
        <taxon>Gossypium</taxon>
    </lineage>
</organism>
<dbReference type="EMBL" id="SMMG02000002">
    <property type="protein sequence ID" value="KAA3482252.1"/>
    <property type="molecule type" value="Genomic_DNA"/>
</dbReference>
<comment type="caution">
    <text evidence="2">The sequence shown here is derived from an EMBL/GenBank/DDBJ whole genome shotgun (WGS) entry which is preliminary data.</text>
</comment>
<feature type="compositionally biased region" description="Basic and acidic residues" evidence="1">
    <location>
        <begin position="12"/>
        <end position="21"/>
    </location>
</feature>
<evidence type="ECO:0000313" key="3">
    <source>
        <dbReference type="Proteomes" id="UP000325315"/>
    </source>
</evidence>
<sequence>MPKKMSVYSKAEAARARKCATEADRKELEAREKEEQYWREAEGTKSKAAARRAEVRRQADMEEEEIDKAMKKLYKTANSVAVPVTKVTEAELRKRTELLLRDHNMLLWAEMHLCPGMKIMAFAENVVSMTVKGLRKLAFCNFDAVRWRGSPKGILSRSNPKPDLTV</sequence>
<evidence type="ECO:0000313" key="2">
    <source>
        <dbReference type="EMBL" id="KAA3482252.1"/>
    </source>
</evidence>
<protein>
    <submittedName>
        <fullName evidence="2">Coiled-coil domain-containing protein 124-like protein isoform X2</fullName>
    </submittedName>
</protein>
<keyword evidence="3" id="KW-1185">Reference proteome</keyword>
<name>A0A5B6WMZ8_9ROSI</name>
<dbReference type="OrthoDB" id="1746849at2759"/>
<dbReference type="AlphaFoldDB" id="A0A5B6WMZ8"/>
<reference evidence="2" key="1">
    <citation type="submission" date="2019-08" db="EMBL/GenBank/DDBJ databases">
        <authorList>
            <person name="Liu F."/>
        </authorList>
    </citation>
    <scope>NUCLEOTIDE SEQUENCE [LARGE SCALE GENOMIC DNA]</scope>
    <source>
        <strain evidence="2">PA1801</strain>
        <tissue evidence="2">Leaf</tissue>
    </source>
</reference>
<evidence type="ECO:0000256" key="1">
    <source>
        <dbReference type="SAM" id="MobiDB-lite"/>
    </source>
</evidence>
<dbReference type="Proteomes" id="UP000325315">
    <property type="component" value="Unassembled WGS sequence"/>
</dbReference>
<gene>
    <name evidence="2" type="ORF">EPI10_004513</name>
</gene>
<feature type="region of interest" description="Disordered" evidence="1">
    <location>
        <begin position="1"/>
        <end position="21"/>
    </location>
</feature>